<sequence>MAYTQRFKPTFKHMYGALLISTLLTAVLWGISLVRYSLTLRSFREAYKWIQAMVTSYFLKHAKNDSIILKSTIGILIFLGTLETIFNSHQAYDFFITKQDTEMRTGVRDIIPASVPGKTACILLVTFVSHLFYASRIWFFGSSLKTIVRFSVVPIVRTLFMWIKPAS</sequence>
<reference evidence="2" key="1">
    <citation type="submission" date="2022-06" db="EMBL/GenBank/DDBJ databases">
        <title>Genome Sequence of Candolleomyces eurysporus.</title>
        <authorList>
            <person name="Buettner E."/>
        </authorList>
    </citation>
    <scope>NUCLEOTIDE SEQUENCE</scope>
    <source>
        <strain evidence="2">VTCC 930004</strain>
    </source>
</reference>
<feature type="non-terminal residue" evidence="2">
    <location>
        <position position="167"/>
    </location>
</feature>
<feature type="transmembrane region" description="Helical" evidence="1">
    <location>
        <begin position="146"/>
        <end position="163"/>
    </location>
</feature>
<keyword evidence="1" id="KW-0472">Membrane</keyword>
<evidence type="ECO:0000313" key="2">
    <source>
        <dbReference type="EMBL" id="KAJ2926531.1"/>
    </source>
</evidence>
<accession>A0A9W8J013</accession>
<name>A0A9W8J013_9AGAR</name>
<keyword evidence="1" id="KW-0812">Transmembrane</keyword>
<gene>
    <name evidence="2" type="ORF">H1R20_g10561</name>
</gene>
<keyword evidence="1" id="KW-1133">Transmembrane helix</keyword>
<dbReference type="AlphaFoldDB" id="A0A9W8J013"/>
<keyword evidence="3" id="KW-1185">Reference proteome</keyword>
<comment type="caution">
    <text evidence="2">The sequence shown here is derived from an EMBL/GenBank/DDBJ whole genome shotgun (WGS) entry which is preliminary data.</text>
</comment>
<dbReference type="OrthoDB" id="2803252at2759"/>
<evidence type="ECO:0000313" key="3">
    <source>
        <dbReference type="Proteomes" id="UP001140091"/>
    </source>
</evidence>
<proteinExistence type="predicted"/>
<evidence type="ECO:0000256" key="1">
    <source>
        <dbReference type="SAM" id="Phobius"/>
    </source>
</evidence>
<organism evidence="2 3">
    <name type="scientific">Candolleomyces eurysporus</name>
    <dbReference type="NCBI Taxonomy" id="2828524"/>
    <lineage>
        <taxon>Eukaryota</taxon>
        <taxon>Fungi</taxon>
        <taxon>Dikarya</taxon>
        <taxon>Basidiomycota</taxon>
        <taxon>Agaricomycotina</taxon>
        <taxon>Agaricomycetes</taxon>
        <taxon>Agaricomycetidae</taxon>
        <taxon>Agaricales</taxon>
        <taxon>Agaricineae</taxon>
        <taxon>Psathyrellaceae</taxon>
        <taxon>Candolleomyces</taxon>
    </lineage>
</organism>
<protein>
    <submittedName>
        <fullName evidence="2">Uncharacterized protein</fullName>
    </submittedName>
</protein>
<feature type="transmembrane region" description="Helical" evidence="1">
    <location>
        <begin position="67"/>
        <end position="86"/>
    </location>
</feature>
<feature type="transmembrane region" description="Helical" evidence="1">
    <location>
        <begin position="15"/>
        <end position="38"/>
    </location>
</feature>
<feature type="transmembrane region" description="Helical" evidence="1">
    <location>
        <begin position="110"/>
        <end position="134"/>
    </location>
</feature>
<dbReference type="Proteomes" id="UP001140091">
    <property type="component" value="Unassembled WGS sequence"/>
</dbReference>
<dbReference type="EMBL" id="JANBPK010001055">
    <property type="protein sequence ID" value="KAJ2926531.1"/>
    <property type="molecule type" value="Genomic_DNA"/>
</dbReference>